<protein>
    <recommendedName>
        <fullName evidence="2">Ribosomal RNA methyltransferase FtsJ domain-containing protein</fullName>
    </recommendedName>
</protein>
<feature type="domain" description="Ribosomal RNA methyltransferase FtsJ" evidence="2">
    <location>
        <begin position="79"/>
        <end position="273"/>
    </location>
</feature>
<evidence type="ECO:0000313" key="4">
    <source>
        <dbReference type="Proteomes" id="UP000235371"/>
    </source>
</evidence>
<evidence type="ECO:0000256" key="1">
    <source>
        <dbReference type="SAM" id="MobiDB-lite"/>
    </source>
</evidence>
<dbReference type="STRING" id="1095630.A0A2J6T4H0"/>
<evidence type="ECO:0000313" key="3">
    <source>
        <dbReference type="EMBL" id="PMD57914.1"/>
    </source>
</evidence>
<dbReference type="InterPro" id="IPR029063">
    <property type="entry name" value="SAM-dependent_MTases_sf"/>
</dbReference>
<keyword evidence="4" id="KW-1185">Reference proteome</keyword>
<dbReference type="RefSeq" id="XP_024734818.1">
    <property type="nucleotide sequence ID" value="XM_024875142.1"/>
</dbReference>
<reference evidence="3 4" key="1">
    <citation type="submission" date="2016-04" db="EMBL/GenBank/DDBJ databases">
        <title>A degradative enzymes factory behind the ericoid mycorrhizal symbiosis.</title>
        <authorList>
            <consortium name="DOE Joint Genome Institute"/>
            <person name="Martino E."/>
            <person name="Morin E."/>
            <person name="Grelet G."/>
            <person name="Kuo A."/>
            <person name="Kohler A."/>
            <person name="Daghino S."/>
            <person name="Barry K."/>
            <person name="Choi C."/>
            <person name="Cichocki N."/>
            <person name="Clum A."/>
            <person name="Copeland A."/>
            <person name="Hainaut M."/>
            <person name="Haridas S."/>
            <person name="Labutti K."/>
            <person name="Lindquist E."/>
            <person name="Lipzen A."/>
            <person name="Khouja H.-R."/>
            <person name="Murat C."/>
            <person name="Ohm R."/>
            <person name="Olson A."/>
            <person name="Spatafora J."/>
            <person name="Veneault-Fourrey C."/>
            <person name="Henrissat B."/>
            <person name="Grigoriev I."/>
            <person name="Martin F."/>
            <person name="Perotto S."/>
        </authorList>
    </citation>
    <scope>NUCLEOTIDE SEQUENCE [LARGE SCALE GENOMIC DNA]</scope>
    <source>
        <strain evidence="3 4">E</strain>
    </source>
</reference>
<proteinExistence type="predicted"/>
<dbReference type="SUPFAM" id="SSF53335">
    <property type="entry name" value="S-adenosyl-L-methionine-dependent methyltransferases"/>
    <property type="match status" value="1"/>
</dbReference>
<dbReference type="InterPro" id="IPR002877">
    <property type="entry name" value="RNA_MeTrfase_FtsJ_dom"/>
</dbReference>
<dbReference type="GO" id="GO:0008168">
    <property type="term" value="F:methyltransferase activity"/>
    <property type="evidence" value="ECO:0007669"/>
    <property type="project" value="InterPro"/>
</dbReference>
<dbReference type="Pfam" id="PF01728">
    <property type="entry name" value="FtsJ"/>
    <property type="match status" value="1"/>
</dbReference>
<evidence type="ECO:0000259" key="2">
    <source>
        <dbReference type="Pfam" id="PF01728"/>
    </source>
</evidence>
<dbReference type="EMBL" id="KZ613843">
    <property type="protein sequence ID" value="PMD57914.1"/>
    <property type="molecule type" value="Genomic_DNA"/>
</dbReference>
<organism evidence="3 4">
    <name type="scientific">Hyaloscypha bicolor E</name>
    <dbReference type="NCBI Taxonomy" id="1095630"/>
    <lineage>
        <taxon>Eukaryota</taxon>
        <taxon>Fungi</taxon>
        <taxon>Dikarya</taxon>
        <taxon>Ascomycota</taxon>
        <taxon>Pezizomycotina</taxon>
        <taxon>Leotiomycetes</taxon>
        <taxon>Helotiales</taxon>
        <taxon>Hyaloscyphaceae</taxon>
        <taxon>Hyaloscypha</taxon>
        <taxon>Hyaloscypha bicolor</taxon>
    </lineage>
</organism>
<dbReference type="GeneID" id="36583222"/>
<sequence length="365" mass="41527">MSELRRDIPCLSTGPNRTLAEYLAKNSPTFVRLEAVRKKGWDNPEGDRYWQNRREQSDKATDDSALAFYDMTKQIAEEMQAKTSALTPGDLGTQPFQVLDLCMAPGGFTWGTLEYNPDAIAYGITLPPEIGGYKNWFTLSAEYVKYMDITMLASEFGIGTIPTSHPDHSLFLAERPFVDQRFQLIFCGGAVLRSHERSEHRREFERTRLTTSQLILAMQRIIPGGTMAVLLRRPDAWDVVHLLHQFNSFASIQLFKPYKKHAVRSTFYLVAKNVQPEAENANAALEEWKKSWSRATFGGDEGTGEKDPEMDVEAVKKVLGEFGPKLIELAIPVWKIQASALERQDFTKTRNDGRKKQPYWPKKRG</sequence>
<accession>A0A2J6T4H0</accession>
<feature type="region of interest" description="Disordered" evidence="1">
    <location>
        <begin position="345"/>
        <end position="365"/>
    </location>
</feature>
<feature type="compositionally biased region" description="Basic and acidic residues" evidence="1">
    <location>
        <begin position="345"/>
        <end position="355"/>
    </location>
</feature>
<name>A0A2J6T4H0_9HELO</name>
<dbReference type="AlphaFoldDB" id="A0A2J6T4H0"/>
<dbReference type="Gene3D" id="3.40.50.150">
    <property type="entry name" value="Vaccinia Virus protein VP39"/>
    <property type="match status" value="1"/>
</dbReference>
<dbReference type="InParanoid" id="A0A2J6T4H0"/>
<dbReference type="OrthoDB" id="417125at2759"/>
<dbReference type="GO" id="GO:0032259">
    <property type="term" value="P:methylation"/>
    <property type="evidence" value="ECO:0007669"/>
    <property type="project" value="InterPro"/>
</dbReference>
<dbReference type="Proteomes" id="UP000235371">
    <property type="component" value="Unassembled WGS sequence"/>
</dbReference>
<gene>
    <name evidence="3" type="ORF">K444DRAFT_533303</name>
</gene>